<name>E3CD68_STRPA</name>
<evidence type="ECO:0008006" key="4">
    <source>
        <dbReference type="Google" id="ProtNLM"/>
    </source>
</evidence>
<keyword evidence="1" id="KW-0732">Signal</keyword>
<sequence>MKKKIKWGLVLCSVLIPVCLSACKQGIVEKQGSSNKEVRKKSIEKTFILTRQDQLHHLIGMLRVVLNT</sequence>
<feature type="chain" id="PRO_5003167137" description="Lipoprotein" evidence="1">
    <location>
        <begin position="23"/>
        <end position="68"/>
    </location>
</feature>
<dbReference type="AlphaFoldDB" id="E3CD68"/>
<proteinExistence type="predicted"/>
<gene>
    <name evidence="2" type="ORF">HMPREF9626_0718</name>
</gene>
<dbReference type="Proteomes" id="UP000003812">
    <property type="component" value="Unassembled WGS sequence"/>
</dbReference>
<organism evidence="2 3">
    <name type="scientific">Streptococcus parasanguinis F0405</name>
    <dbReference type="NCBI Taxonomy" id="905067"/>
    <lineage>
        <taxon>Bacteria</taxon>
        <taxon>Bacillati</taxon>
        <taxon>Bacillota</taxon>
        <taxon>Bacilli</taxon>
        <taxon>Lactobacillales</taxon>
        <taxon>Streptococcaceae</taxon>
        <taxon>Streptococcus</taxon>
    </lineage>
</organism>
<accession>E3CD68</accession>
<dbReference type="EMBL" id="AEKM01000007">
    <property type="protein sequence ID" value="EFQ55343.1"/>
    <property type="molecule type" value="Genomic_DNA"/>
</dbReference>
<feature type="signal peptide" evidence="1">
    <location>
        <begin position="1"/>
        <end position="22"/>
    </location>
</feature>
<comment type="caution">
    <text evidence="2">The sequence shown here is derived from an EMBL/GenBank/DDBJ whole genome shotgun (WGS) entry which is preliminary data.</text>
</comment>
<evidence type="ECO:0000313" key="3">
    <source>
        <dbReference type="Proteomes" id="UP000003812"/>
    </source>
</evidence>
<protein>
    <recommendedName>
        <fullName evidence="4">Lipoprotein</fullName>
    </recommendedName>
</protein>
<evidence type="ECO:0000313" key="2">
    <source>
        <dbReference type="EMBL" id="EFQ55343.1"/>
    </source>
</evidence>
<evidence type="ECO:0000256" key="1">
    <source>
        <dbReference type="SAM" id="SignalP"/>
    </source>
</evidence>
<reference evidence="2 3" key="1">
    <citation type="submission" date="2010-10" db="EMBL/GenBank/DDBJ databases">
        <authorList>
            <person name="Durkin A.S."/>
            <person name="Madupu R."/>
            <person name="Torralba M."/>
            <person name="Gillis M."/>
            <person name="Methe B."/>
            <person name="Sutton G."/>
            <person name="Nelson K.E."/>
        </authorList>
    </citation>
    <scope>NUCLEOTIDE SEQUENCE [LARGE SCALE GENOMIC DNA]</scope>
    <source>
        <strain evidence="2 3">F0405</strain>
    </source>
</reference>